<dbReference type="Pfam" id="PF12730">
    <property type="entry name" value="ABC2_membrane_4"/>
    <property type="match status" value="1"/>
</dbReference>
<evidence type="ECO:0000313" key="3">
    <source>
        <dbReference type="Proteomes" id="UP000824025"/>
    </source>
</evidence>
<dbReference type="AlphaFoldDB" id="A0A9D2IJ40"/>
<protein>
    <submittedName>
        <fullName evidence="2">ABC transporter permease</fullName>
    </submittedName>
</protein>
<evidence type="ECO:0000256" key="1">
    <source>
        <dbReference type="SAM" id="Phobius"/>
    </source>
</evidence>
<keyword evidence="1" id="KW-0472">Membrane</keyword>
<feature type="transmembrane region" description="Helical" evidence="1">
    <location>
        <begin position="244"/>
        <end position="267"/>
    </location>
</feature>
<feature type="transmembrane region" description="Helical" evidence="1">
    <location>
        <begin position="57"/>
        <end position="77"/>
    </location>
</feature>
<dbReference type="GO" id="GO:0005886">
    <property type="term" value="C:plasma membrane"/>
    <property type="evidence" value="ECO:0007669"/>
    <property type="project" value="UniProtKB-SubCell"/>
</dbReference>
<feature type="transmembrane region" description="Helical" evidence="1">
    <location>
        <begin position="139"/>
        <end position="161"/>
    </location>
</feature>
<dbReference type="GO" id="GO:0140359">
    <property type="term" value="F:ABC-type transporter activity"/>
    <property type="evidence" value="ECO:0007669"/>
    <property type="project" value="InterPro"/>
</dbReference>
<feature type="transmembrane region" description="Helical" evidence="1">
    <location>
        <begin position="98"/>
        <end position="119"/>
    </location>
</feature>
<feature type="transmembrane region" description="Helical" evidence="1">
    <location>
        <begin position="168"/>
        <end position="188"/>
    </location>
</feature>
<feature type="transmembrane region" description="Helical" evidence="1">
    <location>
        <begin position="12"/>
        <end position="37"/>
    </location>
</feature>
<dbReference type="Proteomes" id="UP000824025">
    <property type="component" value="Unassembled WGS sequence"/>
</dbReference>
<accession>A0A9D2IJ40</accession>
<gene>
    <name evidence="2" type="ORF">H9726_08120</name>
</gene>
<dbReference type="EMBL" id="DXCF01000042">
    <property type="protein sequence ID" value="HIZ10436.1"/>
    <property type="molecule type" value="Genomic_DNA"/>
</dbReference>
<reference evidence="2" key="2">
    <citation type="submission" date="2021-04" db="EMBL/GenBank/DDBJ databases">
        <authorList>
            <person name="Gilroy R."/>
        </authorList>
    </citation>
    <scope>NUCLEOTIDE SEQUENCE</scope>
    <source>
        <strain evidence="2">CHK192-19661</strain>
    </source>
</reference>
<dbReference type="PANTHER" id="PTHR37305:SF1">
    <property type="entry name" value="MEMBRANE PROTEIN"/>
    <property type="match status" value="1"/>
</dbReference>
<reference evidence="2" key="1">
    <citation type="journal article" date="2021" name="PeerJ">
        <title>Extensive microbial diversity within the chicken gut microbiome revealed by metagenomics and culture.</title>
        <authorList>
            <person name="Gilroy R."/>
            <person name="Ravi A."/>
            <person name="Getino M."/>
            <person name="Pursley I."/>
            <person name="Horton D.L."/>
            <person name="Alikhan N.F."/>
            <person name="Baker D."/>
            <person name="Gharbi K."/>
            <person name="Hall N."/>
            <person name="Watson M."/>
            <person name="Adriaenssens E.M."/>
            <person name="Foster-Nyarko E."/>
            <person name="Jarju S."/>
            <person name="Secka A."/>
            <person name="Antonio M."/>
            <person name="Oren A."/>
            <person name="Chaudhuri R.R."/>
            <person name="La Ragione R."/>
            <person name="Hildebrand F."/>
            <person name="Pallen M.J."/>
        </authorList>
    </citation>
    <scope>NUCLEOTIDE SEQUENCE</scope>
    <source>
        <strain evidence="2">CHK192-19661</strain>
    </source>
</reference>
<sequence length="272" mass="29227">MFKLLRADFYRALRYKVFWVLLAGNALLGFIAVLNAYSFYVNFGPQYNAFYAMQQGLGGGCGLLGILSAIIISVFIGHEYAAGGMRNKIMTGGGRVRVYLSKLVLSCGMCVLVYLSFHAMNFVFGSALLGWEGVPAGQILLTLLAGLMFTLAYACIFTAVGMLSKSTVAGLLIGILGTLVMAFAVMYLQGELGGYYGHDPADPEGAVFYPCEWPMWLQNLARGFIALIPTGQSLTFAEPVIGNLGTYCALSCLWIALSAVGGSALFCRVDLK</sequence>
<evidence type="ECO:0000313" key="2">
    <source>
        <dbReference type="EMBL" id="HIZ10436.1"/>
    </source>
</evidence>
<name>A0A9D2IJ40_9FIRM</name>
<comment type="caution">
    <text evidence="2">The sequence shown here is derived from an EMBL/GenBank/DDBJ whole genome shotgun (WGS) entry which is preliminary data.</text>
</comment>
<dbReference type="PANTHER" id="PTHR37305">
    <property type="entry name" value="INTEGRAL MEMBRANE PROTEIN-RELATED"/>
    <property type="match status" value="1"/>
</dbReference>
<organism evidence="2 3">
    <name type="scientific">Candidatus Borkfalkia avicola</name>
    <dbReference type="NCBI Taxonomy" id="2838503"/>
    <lineage>
        <taxon>Bacteria</taxon>
        <taxon>Bacillati</taxon>
        <taxon>Bacillota</taxon>
        <taxon>Clostridia</taxon>
        <taxon>Christensenellales</taxon>
        <taxon>Christensenellaceae</taxon>
        <taxon>Candidatus Borkfalkia</taxon>
    </lineage>
</organism>
<proteinExistence type="predicted"/>
<keyword evidence="1" id="KW-1133">Transmembrane helix</keyword>
<keyword evidence="1" id="KW-0812">Transmembrane</keyword>